<proteinExistence type="inferred from homology"/>
<feature type="transmembrane region" description="Helical" evidence="6">
    <location>
        <begin position="160"/>
        <end position="183"/>
    </location>
</feature>
<feature type="domain" description="EamA" evidence="7">
    <location>
        <begin position="9"/>
        <end position="141"/>
    </location>
</feature>
<evidence type="ECO:0000313" key="9">
    <source>
        <dbReference type="Proteomes" id="UP000494329"/>
    </source>
</evidence>
<sequence>MRKPIDGLAATLMIVLCLAWGLQQVAIKAAVTDVSPMLQVALRSGIAALLVWCFSRLIVRERWLAGVALRSGLVVGLLFAAEFLFIAEGVRRTSASHMAVFLYTAPMFAAVGLHLRLPDERLSLLQWLGIGLAFAGIAVTFLVPAIGGGGGDASPASPDWLLGDFMGVCAGAAWGLTTVAVRVSRLSEAPAAQTLFYQLAGAFVALLPFAFATGDTHFHGTALAWASLAFQGVVISFVSYLVWFWLMRHYFAARLGVLSFMTPLFGVALGILLLHERVSIAFLAGSALVLAGLLVVNGQGWLRQVFTREARNAGTP</sequence>
<evidence type="ECO:0000256" key="2">
    <source>
        <dbReference type="ARBA" id="ARBA00007362"/>
    </source>
</evidence>
<feature type="transmembrane region" description="Helical" evidence="6">
    <location>
        <begin position="40"/>
        <end position="59"/>
    </location>
</feature>
<protein>
    <recommendedName>
        <fullName evidence="7">EamA domain-containing protein</fullName>
    </recommendedName>
</protein>
<comment type="similarity">
    <text evidence="2">Belongs to the EamA transporter family.</text>
</comment>
<feature type="transmembrane region" description="Helical" evidence="6">
    <location>
        <begin position="224"/>
        <end position="246"/>
    </location>
</feature>
<keyword evidence="4 6" id="KW-1133">Transmembrane helix</keyword>
<dbReference type="EMBL" id="CADIKF010000029">
    <property type="protein sequence ID" value="CAB3761702.1"/>
    <property type="molecule type" value="Genomic_DNA"/>
</dbReference>
<dbReference type="PANTHER" id="PTHR32322">
    <property type="entry name" value="INNER MEMBRANE TRANSPORTER"/>
    <property type="match status" value="1"/>
</dbReference>
<keyword evidence="3 6" id="KW-0812">Transmembrane</keyword>
<feature type="transmembrane region" description="Helical" evidence="6">
    <location>
        <begin position="280"/>
        <end position="302"/>
    </location>
</feature>
<feature type="transmembrane region" description="Helical" evidence="6">
    <location>
        <begin position="71"/>
        <end position="90"/>
    </location>
</feature>
<keyword evidence="9" id="KW-1185">Reference proteome</keyword>
<dbReference type="SUPFAM" id="SSF103481">
    <property type="entry name" value="Multidrug resistance efflux transporter EmrE"/>
    <property type="match status" value="2"/>
</dbReference>
<evidence type="ECO:0000256" key="1">
    <source>
        <dbReference type="ARBA" id="ARBA00004141"/>
    </source>
</evidence>
<evidence type="ECO:0000256" key="5">
    <source>
        <dbReference type="ARBA" id="ARBA00023136"/>
    </source>
</evidence>
<comment type="subcellular location">
    <subcellularLocation>
        <location evidence="1">Membrane</location>
        <topology evidence="1">Multi-pass membrane protein</topology>
    </subcellularLocation>
</comment>
<dbReference type="RefSeq" id="WP_175112380.1">
    <property type="nucleotide sequence ID" value="NZ_CADIKF010000029.1"/>
</dbReference>
<dbReference type="Proteomes" id="UP000494329">
    <property type="component" value="Unassembled WGS sequence"/>
</dbReference>
<gene>
    <name evidence="8" type="ORF">LMG29739_03692</name>
</gene>
<dbReference type="Pfam" id="PF00892">
    <property type="entry name" value="EamA"/>
    <property type="match status" value="2"/>
</dbReference>
<dbReference type="InterPro" id="IPR037185">
    <property type="entry name" value="EmrE-like"/>
</dbReference>
<evidence type="ECO:0000256" key="4">
    <source>
        <dbReference type="ARBA" id="ARBA00022989"/>
    </source>
</evidence>
<dbReference type="InterPro" id="IPR000620">
    <property type="entry name" value="EamA_dom"/>
</dbReference>
<evidence type="ECO:0000313" key="8">
    <source>
        <dbReference type="EMBL" id="CAB3761702.1"/>
    </source>
</evidence>
<feature type="transmembrane region" description="Helical" evidence="6">
    <location>
        <begin position="96"/>
        <end position="115"/>
    </location>
</feature>
<dbReference type="PANTHER" id="PTHR32322:SF2">
    <property type="entry name" value="EAMA DOMAIN-CONTAINING PROTEIN"/>
    <property type="match status" value="1"/>
</dbReference>
<organism evidence="8 9">
    <name type="scientific">Paraburkholderia solisilvae</name>
    <dbReference type="NCBI Taxonomy" id="624376"/>
    <lineage>
        <taxon>Bacteria</taxon>
        <taxon>Pseudomonadati</taxon>
        <taxon>Pseudomonadota</taxon>
        <taxon>Betaproteobacteria</taxon>
        <taxon>Burkholderiales</taxon>
        <taxon>Burkholderiaceae</taxon>
        <taxon>Paraburkholderia</taxon>
    </lineage>
</organism>
<feature type="transmembrane region" description="Helical" evidence="6">
    <location>
        <begin position="127"/>
        <end position="148"/>
    </location>
</feature>
<accession>A0A6J5E966</accession>
<feature type="transmembrane region" description="Helical" evidence="6">
    <location>
        <begin position="195"/>
        <end position="212"/>
    </location>
</feature>
<dbReference type="GO" id="GO:0016020">
    <property type="term" value="C:membrane"/>
    <property type="evidence" value="ECO:0007669"/>
    <property type="project" value="UniProtKB-SubCell"/>
</dbReference>
<dbReference type="InterPro" id="IPR050638">
    <property type="entry name" value="AA-Vitamin_Transporters"/>
</dbReference>
<evidence type="ECO:0000256" key="6">
    <source>
        <dbReference type="SAM" id="Phobius"/>
    </source>
</evidence>
<feature type="transmembrane region" description="Helical" evidence="6">
    <location>
        <begin position="253"/>
        <end position="274"/>
    </location>
</feature>
<name>A0A6J5E966_9BURK</name>
<evidence type="ECO:0000256" key="3">
    <source>
        <dbReference type="ARBA" id="ARBA00022692"/>
    </source>
</evidence>
<keyword evidence="5 6" id="KW-0472">Membrane</keyword>
<dbReference type="AlphaFoldDB" id="A0A6J5E966"/>
<reference evidence="8 9" key="1">
    <citation type="submission" date="2020-04" db="EMBL/GenBank/DDBJ databases">
        <authorList>
            <person name="De Canck E."/>
        </authorList>
    </citation>
    <scope>NUCLEOTIDE SEQUENCE [LARGE SCALE GENOMIC DNA]</scope>
    <source>
        <strain evidence="8 9">LMG 29739</strain>
    </source>
</reference>
<feature type="domain" description="EamA" evidence="7">
    <location>
        <begin position="162"/>
        <end position="297"/>
    </location>
</feature>
<evidence type="ECO:0000259" key="7">
    <source>
        <dbReference type="Pfam" id="PF00892"/>
    </source>
</evidence>